<dbReference type="RefSeq" id="WP_286660751.1">
    <property type="nucleotide sequence ID" value="NZ_JASZYV010000003.1"/>
</dbReference>
<dbReference type="InterPro" id="IPR015168">
    <property type="entry name" value="SsuA/THI5"/>
</dbReference>
<protein>
    <submittedName>
        <fullName evidence="3">ABC transporter substrate-binding protein</fullName>
    </submittedName>
</protein>
<organism evidence="3 4">
    <name type="scientific">Variovorax dokdonensis</name>
    <dbReference type="NCBI Taxonomy" id="344883"/>
    <lineage>
        <taxon>Bacteria</taxon>
        <taxon>Pseudomonadati</taxon>
        <taxon>Pseudomonadota</taxon>
        <taxon>Betaproteobacteria</taxon>
        <taxon>Burkholderiales</taxon>
        <taxon>Comamonadaceae</taxon>
        <taxon>Variovorax</taxon>
    </lineage>
</organism>
<reference evidence="3" key="1">
    <citation type="submission" date="2023-06" db="EMBL/GenBank/DDBJ databases">
        <authorList>
            <person name="Jiang Y."/>
            <person name="Liu Q."/>
        </authorList>
    </citation>
    <scope>NUCLEOTIDE SEQUENCE</scope>
    <source>
        <strain evidence="3">CGMCC 1.12089</strain>
    </source>
</reference>
<evidence type="ECO:0000313" key="4">
    <source>
        <dbReference type="Proteomes" id="UP001174908"/>
    </source>
</evidence>
<dbReference type="Proteomes" id="UP001174908">
    <property type="component" value="Unassembled WGS sequence"/>
</dbReference>
<dbReference type="Pfam" id="PF09084">
    <property type="entry name" value="NMT1"/>
    <property type="match status" value="1"/>
</dbReference>
<dbReference type="EMBL" id="JASZYV010000003">
    <property type="protein sequence ID" value="MDM0045632.1"/>
    <property type="molecule type" value="Genomic_DNA"/>
</dbReference>
<dbReference type="PANTHER" id="PTHR30024:SF42">
    <property type="entry name" value="ALIPHATIC SULFONATES-BINDING PROTEIN-RELATED"/>
    <property type="match status" value="1"/>
</dbReference>
<keyword evidence="1" id="KW-0732">Signal</keyword>
<feature type="chain" id="PRO_5045369493" evidence="1">
    <location>
        <begin position="28"/>
        <end position="322"/>
    </location>
</feature>
<dbReference type="Gene3D" id="3.40.190.10">
    <property type="entry name" value="Periplasmic binding protein-like II"/>
    <property type="match status" value="2"/>
</dbReference>
<accession>A0ABT7NCF4</accession>
<gene>
    <name evidence="3" type="ORF">QTH91_14150</name>
</gene>
<evidence type="ECO:0000313" key="3">
    <source>
        <dbReference type="EMBL" id="MDM0045632.1"/>
    </source>
</evidence>
<name>A0ABT7NCF4_9BURK</name>
<dbReference type="SUPFAM" id="SSF53850">
    <property type="entry name" value="Periplasmic binding protein-like II"/>
    <property type="match status" value="1"/>
</dbReference>
<dbReference type="PANTHER" id="PTHR30024">
    <property type="entry name" value="ALIPHATIC SULFONATES-BINDING PROTEIN-RELATED"/>
    <property type="match status" value="1"/>
</dbReference>
<comment type="caution">
    <text evidence="3">The sequence shown here is derived from an EMBL/GenBank/DDBJ whole genome shotgun (WGS) entry which is preliminary data.</text>
</comment>
<feature type="signal peptide" evidence="1">
    <location>
        <begin position="1"/>
        <end position="27"/>
    </location>
</feature>
<feature type="domain" description="SsuA/THI5-like" evidence="2">
    <location>
        <begin position="43"/>
        <end position="259"/>
    </location>
</feature>
<proteinExistence type="predicted"/>
<keyword evidence="4" id="KW-1185">Reference proteome</keyword>
<sequence>MKKNLHSITRSLCLALGLAAACSAALAQTSLKVGGLRTVALLPVTYALQKGYFKREGLDVEVVTVNSGPAVISAVMSDSVQIGYSGVLPVMYARAQNQPVQIFTAFTYETAKADGKWTWLIASSKSGVKSAKDLAGKTVAINASGALCEILVREHLAKAGVAWDAVKKIVVPFPQMQAALQLGNADAACLVEPFRTNVNVSPAIQGVTLGSGVLADKSAQYSLDILFAKEAWGKANKDTLRRFNKGLKTALDDFMRDPALWRNLITEEFKLSPAVVSLMKKDLTFSDLQPKVSDIQPLVEGLERNGMLSAPLKAEDVVLRLD</sequence>
<dbReference type="PROSITE" id="PS51257">
    <property type="entry name" value="PROKAR_LIPOPROTEIN"/>
    <property type="match status" value="1"/>
</dbReference>
<evidence type="ECO:0000259" key="2">
    <source>
        <dbReference type="Pfam" id="PF09084"/>
    </source>
</evidence>
<evidence type="ECO:0000256" key="1">
    <source>
        <dbReference type="SAM" id="SignalP"/>
    </source>
</evidence>